<organism evidence="1 2">
    <name type="scientific">Gryllotalpicola reticulitermitis</name>
    <dbReference type="NCBI Taxonomy" id="1184153"/>
    <lineage>
        <taxon>Bacteria</taxon>
        <taxon>Bacillati</taxon>
        <taxon>Actinomycetota</taxon>
        <taxon>Actinomycetes</taxon>
        <taxon>Micrococcales</taxon>
        <taxon>Microbacteriaceae</taxon>
        <taxon>Gryllotalpicola</taxon>
    </lineage>
</organism>
<keyword evidence="2" id="KW-1185">Reference proteome</keyword>
<sequence length="94" mass="10844">MAENEAAARYAARHFGNPDATPRVTEYYTAKGWLPIWDKSLRLTPETCYQVRERGGVMVRVRHRFKTVQVTLMRYLGEDRPPVAAARTLTPRHS</sequence>
<proteinExistence type="predicted"/>
<dbReference type="EMBL" id="JBHSCN010000005">
    <property type="protein sequence ID" value="MFC4243332.1"/>
    <property type="molecule type" value="Genomic_DNA"/>
</dbReference>
<evidence type="ECO:0008006" key="3">
    <source>
        <dbReference type="Google" id="ProtNLM"/>
    </source>
</evidence>
<accession>A0ABV8Q5Q7</accession>
<dbReference type="RefSeq" id="WP_390228353.1">
    <property type="nucleotide sequence ID" value="NZ_JBHSCN010000005.1"/>
</dbReference>
<gene>
    <name evidence="1" type="ORF">ACFOYW_08095</name>
</gene>
<name>A0ABV8Q5Q7_9MICO</name>
<reference evidence="2" key="1">
    <citation type="journal article" date="2019" name="Int. J. Syst. Evol. Microbiol.">
        <title>The Global Catalogue of Microorganisms (GCM) 10K type strain sequencing project: providing services to taxonomists for standard genome sequencing and annotation.</title>
        <authorList>
            <consortium name="The Broad Institute Genomics Platform"/>
            <consortium name="The Broad Institute Genome Sequencing Center for Infectious Disease"/>
            <person name="Wu L."/>
            <person name="Ma J."/>
        </authorList>
    </citation>
    <scope>NUCLEOTIDE SEQUENCE [LARGE SCALE GENOMIC DNA]</scope>
    <source>
        <strain evidence="2">CGMCC 1.10363</strain>
    </source>
</reference>
<dbReference type="Proteomes" id="UP001595900">
    <property type="component" value="Unassembled WGS sequence"/>
</dbReference>
<evidence type="ECO:0000313" key="2">
    <source>
        <dbReference type="Proteomes" id="UP001595900"/>
    </source>
</evidence>
<protein>
    <recommendedName>
        <fullName evidence="3">Transposase</fullName>
    </recommendedName>
</protein>
<comment type="caution">
    <text evidence="1">The sequence shown here is derived from an EMBL/GenBank/DDBJ whole genome shotgun (WGS) entry which is preliminary data.</text>
</comment>
<evidence type="ECO:0000313" key="1">
    <source>
        <dbReference type="EMBL" id="MFC4243332.1"/>
    </source>
</evidence>